<dbReference type="InterPro" id="IPR018247">
    <property type="entry name" value="EF_Hand_1_Ca_BS"/>
</dbReference>
<dbReference type="GO" id="GO:0005509">
    <property type="term" value="F:calcium ion binding"/>
    <property type="evidence" value="ECO:0007669"/>
    <property type="project" value="InterPro"/>
</dbReference>
<feature type="domain" description="EF-hand" evidence="1">
    <location>
        <begin position="55"/>
        <end position="90"/>
    </location>
</feature>
<evidence type="ECO:0000259" key="1">
    <source>
        <dbReference type="PROSITE" id="PS50222"/>
    </source>
</evidence>
<sequence length="91" mass="10608">MGAKESILRKIRILITNQFDSPEEAFQFFDSDKNGRLKKTEIKKLLRDAEVNGFIRSFVANELLKGYDKSSDDTISWEEFKVAIAELERDY</sequence>
<dbReference type="RefSeq" id="WP_109403889.1">
    <property type="nucleotide sequence ID" value="NZ_QFFG01000002.1"/>
</dbReference>
<feature type="domain" description="EF-hand" evidence="1">
    <location>
        <begin position="17"/>
        <end position="52"/>
    </location>
</feature>
<protein>
    <submittedName>
        <fullName evidence="2">GTP-binding protein LepA</fullName>
    </submittedName>
</protein>
<dbReference type="EMBL" id="QFFG01000002">
    <property type="protein sequence ID" value="PWG05555.1"/>
    <property type="molecule type" value="Genomic_DNA"/>
</dbReference>
<dbReference type="PROSITE" id="PS50222">
    <property type="entry name" value="EF_HAND_2"/>
    <property type="match status" value="2"/>
</dbReference>
<proteinExistence type="predicted"/>
<dbReference type="InterPro" id="IPR011992">
    <property type="entry name" value="EF-hand-dom_pair"/>
</dbReference>
<dbReference type="Pfam" id="PF13499">
    <property type="entry name" value="EF-hand_7"/>
    <property type="match status" value="1"/>
</dbReference>
<organism evidence="2 3">
    <name type="scientific">Polaribacter aquimarinus</name>
    <dbReference type="NCBI Taxonomy" id="2100726"/>
    <lineage>
        <taxon>Bacteria</taxon>
        <taxon>Pseudomonadati</taxon>
        <taxon>Bacteroidota</taxon>
        <taxon>Flavobacteriia</taxon>
        <taxon>Flavobacteriales</taxon>
        <taxon>Flavobacteriaceae</taxon>
    </lineage>
</organism>
<name>A0A2U2JB68_9FLAO</name>
<accession>A0A2U2JB68</accession>
<evidence type="ECO:0000313" key="3">
    <source>
        <dbReference type="Proteomes" id="UP000245670"/>
    </source>
</evidence>
<reference evidence="2 3" key="1">
    <citation type="submission" date="2018-05" db="EMBL/GenBank/DDBJ databases">
        <title>Polaribacter aquimarinus sp. nov., isolated from sediment in a sediment of sea.</title>
        <authorList>
            <person name="Lu D."/>
        </authorList>
    </citation>
    <scope>NUCLEOTIDE SEQUENCE [LARGE SCALE GENOMIC DNA]</scope>
    <source>
        <strain evidence="2 3">ZY113</strain>
    </source>
</reference>
<dbReference type="Proteomes" id="UP000245670">
    <property type="component" value="Unassembled WGS sequence"/>
</dbReference>
<dbReference type="OrthoDB" id="1443945at2"/>
<dbReference type="SUPFAM" id="SSF47473">
    <property type="entry name" value="EF-hand"/>
    <property type="match status" value="1"/>
</dbReference>
<dbReference type="AlphaFoldDB" id="A0A2U2JB68"/>
<dbReference type="PROSITE" id="PS00018">
    <property type="entry name" value="EF_HAND_1"/>
    <property type="match status" value="1"/>
</dbReference>
<evidence type="ECO:0000313" key="2">
    <source>
        <dbReference type="EMBL" id="PWG05555.1"/>
    </source>
</evidence>
<dbReference type="InterPro" id="IPR002048">
    <property type="entry name" value="EF_hand_dom"/>
</dbReference>
<dbReference type="Gene3D" id="1.10.238.10">
    <property type="entry name" value="EF-hand"/>
    <property type="match status" value="1"/>
</dbReference>
<comment type="caution">
    <text evidence="2">The sequence shown here is derived from an EMBL/GenBank/DDBJ whole genome shotgun (WGS) entry which is preliminary data.</text>
</comment>
<keyword evidence="3" id="KW-1185">Reference proteome</keyword>
<gene>
    <name evidence="2" type="ORF">DIS07_03685</name>
</gene>
<dbReference type="SMART" id="SM00054">
    <property type="entry name" value="EFh"/>
    <property type="match status" value="2"/>
</dbReference>